<reference evidence="2 3" key="1">
    <citation type="submission" date="2018-09" db="EMBL/GenBank/DDBJ databases">
        <authorList>
            <person name="Tagini F."/>
        </authorList>
    </citation>
    <scope>NUCLEOTIDE SEQUENCE [LARGE SCALE GENOMIC DNA]</scope>
    <source>
        <strain evidence="2 3">MK136</strain>
    </source>
</reference>
<gene>
    <name evidence="2" type="ORF">LAUMK136_02561</name>
</gene>
<accession>A0A498Q0N5</accession>
<sequence length="71" mass="8469">MATTQGRILTRTKSLVPDELAAHLILDNYSTHRHAEAARWLNRHKRFHLHFTPMSSSWLNQFERLVLRPHR</sequence>
<evidence type="ECO:0000313" key="2">
    <source>
        <dbReference type="EMBL" id="VBA38609.1"/>
    </source>
</evidence>
<evidence type="ECO:0000313" key="3">
    <source>
        <dbReference type="Proteomes" id="UP000273307"/>
    </source>
</evidence>
<name>A0A498Q0N5_9MYCO</name>
<dbReference type="EMBL" id="UPHP01000058">
    <property type="protein sequence ID" value="VBA38609.1"/>
    <property type="molecule type" value="Genomic_DNA"/>
</dbReference>
<proteinExistence type="predicted"/>
<dbReference type="OrthoDB" id="2375382at2"/>
<dbReference type="AlphaFoldDB" id="A0A498Q0N5"/>
<protein>
    <recommendedName>
        <fullName evidence="1">Tc1-like transposase DDE domain-containing protein</fullName>
    </recommendedName>
</protein>
<keyword evidence="3" id="KW-1185">Reference proteome</keyword>
<dbReference type="Pfam" id="PF13358">
    <property type="entry name" value="DDE_3"/>
    <property type="match status" value="1"/>
</dbReference>
<dbReference type="InterPro" id="IPR038717">
    <property type="entry name" value="Tc1-like_DDE_dom"/>
</dbReference>
<feature type="domain" description="Tc1-like transposase DDE" evidence="1">
    <location>
        <begin position="9"/>
        <end position="65"/>
    </location>
</feature>
<evidence type="ECO:0000259" key="1">
    <source>
        <dbReference type="Pfam" id="PF13358"/>
    </source>
</evidence>
<organism evidence="2 3">
    <name type="scientific">Mycobacterium attenuatum</name>
    <dbReference type="NCBI Taxonomy" id="2341086"/>
    <lineage>
        <taxon>Bacteria</taxon>
        <taxon>Bacillati</taxon>
        <taxon>Actinomycetota</taxon>
        <taxon>Actinomycetes</taxon>
        <taxon>Mycobacteriales</taxon>
        <taxon>Mycobacteriaceae</taxon>
        <taxon>Mycobacterium</taxon>
    </lineage>
</organism>
<dbReference type="Proteomes" id="UP000273307">
    <property type="component" value="Unassembled WGS sequence"/>
</dbReference>